<evidence type="ECO:0000313" key="3">
    <source>
        <dbReference type="EMBL" id="MBL0718934.1"/>
    </source>
</evidence>
<dbReference type="RefSeq" id="WP_201824011.1">
    <property type="nucleotide sequence ID" value="NZ_JAERRA010000001.1"/>
</dbReference>
<evidence type="ECO:0000256" key="2">
    <source>
        <dbReference type="SAM" id="SignalP"/>
    </source>
</evidence>
<accession>A0A9X0XC44</accession>
<dbReference type="AlphaFoldDB" id="A0A9X0XC44"/>
<evidence type="ECO:0000256" key="1">
    <source>
        <dbReference type="SAM" id="MobiDB-lite"/>
    </source>
</evidence>
<evidence type="ECO:0000313" key="4">
    <source>
        <dbReference type="Proteomes" id="UP000643207"/>
    </source>
</evidence>
<organism evidence="3 4">
    <name type="scientific">Aquariibacter lacus</name>
    <dbReference type="NCBI Taxonomy" id="2801332"/>
    <lineage>
        <taxon>Bacteria</taxon>
        <taxon>Pseudomonadati</taxon>
        <taxon>Pseudomonadota</taxon>
        <taxon>Betaproteobacteria</taxon>
        <taxon>Burkholderiales</taxon>
        <taxon>Sphaerotilaceae</taxon>
        <taxon>Aquariibacter</taxon>
    </lineage>
</organism>
<keyword evidence="2" id="KW-0732">Signal</keyword>
<reference evidence="3 4" key="1">
    <citation type="submission" date="2021-01" db="EMBL/GenBank/DDBJ databases">
        <title>Piscinibacter sp. Jin2 Genome sequencing and assembly.</title>
        <authorList>
            <person name="Kim I."/>
        </authorList>
    </citation>
    <scope>NUCLEOTIDE SEQUENCE [LARGE SCALE GENOMIC DNA]</scope>
    <source>
        <strain evidence="3 4">Jin2</strain>
    </source>
</reference>
<keyword evidence="4" id="KW-1185">Reference proteome</keyword>
<gene>
    <name evidence="3" type="ORF">JI742_03430</name>
</gene>
<protein>
    <submittedName>
        <fullName evidence="3">Uncharacterized protein</fullName>
    </submittedName>
</protein>
<proteinExistence type="predicted"/>
<dbReference type="Proteomes" id="UP000643207">
    <property type="component" value="Unassembled WGS sequence"/>
</dbReference>
<name>A0A9X0XC44_9BURK</name>
<feature type="signal peptide" evidence="2">
    <location>
        <begin position="1"/>
        <end position="26"/>
    </location>
</feature>
<dbReference type="EMBL" id="JAERRA010000001">
    <property type="protein sequence ID" value="MBL0718934.1"/>
    <property type="molecule type" value="Genomic_DNA"/>
</dbReference>
<comment type="caution">
    <text evidence="3">The sequence shown here is derived from an EMBL/GenBank/DDBJ whole genome shotgun (WGS) entry which is preliminary data.</text>
</comment>
<feature type="chain" id="PRO_5040742608" evidence="2">
    <location>
        <begin position="27"/>
        <end position="252"/>
    </location>
</feature>
<feature type="compositionally biased region" description="Low complexity" evidence="1">
    <location>
        <begin position="45"/>
        <end position="55"/>
    </location>
</feature>
<feature type="region of interest" description="Disordered" evidence="1">
    <location>
        <begin position="28"/>
        <end position="57"/>
    </location>
</feature>
<sequence>MPSLSTPLRPLFLAAVLGLCALGAQAESDPAADAPPSDHARVGQPAPDAAAPPEATGLPRLSPRQAAVFDSLSTHLAISAGGVETNPLVTPSPLGLIALIGFKLGLIEYADTLPPAQRQRFNQTSSAFWGGASVNNLLVAASAHPLVAVGAGILSGTYFWNRAGQAAQPAVDPEAVIGLYRGANGTPGALVLARDGSFGIGGEPIAGLGRGGQWRSTARGVELRGDAGTLLASPDSGAMILRSARGQSFFVR</sequence>